<accession>G1KM22</accession>
<dbReference type="Proteomes" id="UP000001646">
    <property type="component" value="Chromosome 2"/>
</dbReference>
<proteinExistence type="predicted"/>
<dbReference type="Bgee" id="ENSACAG00000012248">
    <property type="expression patterns" value="Expressed in heart and 13 other cell types or tissues"/>
</dbReference>
<feature type="region of interest" description="Disordered" evidence="1">
    <location>
        <begin position="1"/>
        <end position="31"/>
    </location>
</feature>
<reference evidence="2 3" key="1">
    <citation type="submission" date="2009-12" db="EMBL/GenBank/DDBJ databases">
        <title>The Genome Sequence of Anolis carolinensis (Green Anole Lizard).</title>
        <authorList>
            <consortium name="The Genome Sequencing Platform"/>
            <person name="Di Palma F."/>
            <person name="Alfoldi J."/>
            <person name="Heiman D."/>
            <person name="Young S."/>
            <person name="Grabherr M."/>
            <person name="Johnson J."/>
            <person name="Lander E.S."/>
            <person name="Lindblad-Toh K."/>
        </authorList>
    </citation>
    <scope>NUCLEOTIDE SEQUENCE [LARGE SCALE GENOMIC DNA]</scope>
    <source>
        <strain evidence="2 3">JBL SC #1</strain>
    </source>
</reference>
<dbReference type="InParanoid" id="G1KM22"/>
<feature type="compositionally biased region" description="Basic residues" evidence="1">
    <location>
        <begin position="11"/>
        <end position="27"/>
    </location>
</feature>
<protein>
    <submittedName>
        <fullName evidence="2">Uncharacterized protein</fullName>
    </submittedName>
</protein>
<name>G1KM22_ANOCA</name>
<feature type="region of interest" description="Disordered" evidence="1">
    <location>
        <begin position="93"/>
        <end position="130"/>
    </location>
</feature>
<dbReference type="HOGENOM" id="CLU_013065_6_3_1"/>
<evidence type="ECO:0000256" key="1">
    <source>
        <dbReference type="SAM" id="MobiDB-lite"/>
    </source>
</evidence>
<dbReference type="STRING" id="28377.ENSACAP00000012027"/>
<sequence length="300" mass="31461">MCNESSEGGRAKAKNLKPRKGPSRRRPAGAIGGPFWLRGACDVVTPIFQQPVMDTETIPTQEPSLTVNEQVIVMSGHETIRVLEVGVDAPLPTDDEGRIMKTTSVTGGEDNKSCPPEPNGTGREAAEQNSEKVCGESEREVKTLPEVAPAPIPGMLPFNQVTNQQTQTLTPVTVQAAPQYCRSSGKSAGAGCVDISCSNGRCPPRIDGCLSYWGNFQITSSQFASCCSAEYSSTSPFAAKPAYSGPTNCSAKASSSNTDCAPTPGSANHFATAYGSVHTTSCQAIGNSNTNNCSASWICV</sequence>
<evidence type="ECO:0000313" key="3">
    <source>
        <dbReference type="Proteomes" id="UP000001646"/>
    </source>
</evidence>
<dbReference type="Ensembl" id="ENSACAT00000012272.4">
    <property type="protein sequence ID" value="ENSACAP00000012027.3"/>
    <property type="gene ID" value="ENSACAG00000012248.4"/>
</dbReference>
<reference evidence="2" key="2">
    <citation type="submission" date="2025-08" db="UniProtKB">
        <authorList>
            <consortium name="Ensembl"/>
        </authorList>
    </citation>
    <scope>IDENTIFICATION</scope>
</reference>
<dbReference type="AlphaFoldDB" id="G1KM22"/>
<dbReference type="eggNOG" id="KOG3802">
    <property type="taxonomic scope" value="Eukaryota"/>
</dbReference>
<organism evidence="2 3">
    <name type="scientific">Anolis carolinensis</name>
    <name type="common">Green anole</name>
    <name type="synonym">American chameleon</name>
    <dbReference type="NCBI Taxonomy" id="28377"/>
    <lineage>
        <taxon>Eukaryota</taxon>
        <taxon>Metazoa</taxon>
        <taxon>Chordata</taxon>
        <taxon>Craniata</taxon>
        <taxon>Vertebrata</taxon>
        <taxon>Euteleostomi</taxon>
        <taxon>Lepidosauria</taxon>
        <taxon>Squamata</taxon>
        <taxon>Bifurcata</taxon>
        <taxon>Unidentata</taxon>
        <taxon>Episquamata</taxon>
        <taxon>Toxicofera</taxon>
        <taxon>Iguania</taxon>
        <taxon>Dactyloidae</taxon>
        <taxon>Anolis</taxon>
    </lineage>
</organism>
<reference evidence="2" key="3">
    <citation type="submission" date="2025-09" db="UniProtKB">
        <authorList>
            <consortium name="Ensembl"/>
        </authorList>
    </citation>
    <scope>IDENTIFICATION</scope>
</reference>
<dbReference type="GeneTree" id="ENSGT00940000160106"/>
<keyword evidence="3" id="KW-1185">Reference proteome</keyword>
<evidence type="ECO:0000313" key="2">
    <source>
        <dbReference type="Ensembl" id="ENSACAP00000012027.3"/>
    </source>
</evidence>